<comment type="caution">
    <text evidence="1">The sequence shown here is derived from an EMBL/GenBank/DDBJ whole genome shotgun (WGS) entry which is preliminary data.</text>
</comment>
<dbReference type="Proteomes" id="UP000295122">
    <property type="component" value="Unassembled WGS sequence"/>
</dbReference>
<accession>A0A4R7CAY4</accession>
<sequence length="45" mass="4795">MTVPEFAAFMQGFAAFHGADETPEAPSADAWQQALQRDALGRDAA</sequence>
<dbReference type="EMBL" id="SNZR01000011">
    <property type="protein sequence ID" value="TDR94206.1"/>
    <property type="molecule type" value="Genomic_DNA"/>
</dbReference>
<evidence type="ECO:0000313" key="2">
    <source>
        <dbReference type="Proteomes" id="UP000295122"/>
    </source>
</evidence>
<keyword evidence="2" id="KW-1185">Reference proteome</keyword>
<protein>
    <submittedName>
        <fullName evidence="1">Uncharacterized protein</fullName>
    </submittedName>
</protein>
<dbReference type="AlphaFoldDB" id="A0A4R7CAY4"/>
<evidence type="ECO:0000313" key="1">
    <source>
        <dbReference type="EMBL" id="TDR94206.1"/>
    </source>
</evidence>
<reference evidence="1 2" key="1">
    <citation type="submission" date="2019-03" db="EMBL/GenBank/DDBJ databases">
        <title>Genomic Encyclopedia of Type Strains, Phase IV (KMG-IV): sequencing the most valuable type-strain genomes for metagenomic binning, comparative biology and taxonomic classification.</title>
        <authorList>
            <person name="Goeker M."/>
        </authorList>
    </citation>
    <scope>NUCLEOTIDE SEQUENCE [LARGE SCALE GENOMIC DNA]</scope>
    <source>
        <strain evidence="1 2">DSM 25903</strain>
    </source>
</reference>
<organism evidence="1 2">
    <name type="scientific">Enterovirga rhinocerotis</name>
    <dbReference type="NCBI Taxonomy" id="1339210"/>
    <lineage>
        <taxon>Bacteria</taxon>
        <taxon>Pseudomonadati</taxon>
        <taxon>Pseudomonadota</taxon>
        <taxon>Alphaproteobacteria</taxon>
        <taxon>Hyphomicrobiales</taxon>
        <taxon>Methylobacteriaceae</taxon>
        <taxon>Enterovirga</taxon>
    </lineage>
</organism>
<name>A0A4R7CAY4_9HYPH</name>
<gene>
    <name evidence="1" type="ORF">EV668_1486</name>
</gene>
<proteinExistence type="predicted"/>